<dbReference type="AlphaFoldDB" id="A0A9W4X3F6"/>
<feature type="non-terminal residue" evidence="1">
    <location>
        <position position="41"/>
    </location>
</feature>
<dbReference type="Proteomes" id="UP001153678">
    <property type="component" value="Unassembled WGS sequence"/>
</dbReference>
<dbReference type="EMBL" id="CAMKVN010020459">
    <property type="protein sequence ID" value="CAI2199159.1"/>
    <property type="molecule type" value="Genomic_DNA"/>
</dbReference>
<evidence type="ECO:0000313" key="2">
    <source>
        <dbReference type="Proteomes" id="UP001153678"/>
    </source>
</evidence>
<keyword evidence="2" id="KW-1185">Reference proteome</keyword>
<protein>
    <submittedName>
        <fullName evidence="1">13223_t:CDS:1</fullName>
    </submittedName>
</protein>
<gene>
    <name evidence="1" type="ORF">FWILDA_LOCUS18935</name>
</gene>
<proteinExistence type="predicted"/>
<accession>A0A9W4X3F6</accession>
<comment type="caution">
    <text evidence="1">The sequence shown here is derived from an EMBL/GenBank/DDBJ whole genome shotgun (WGS) entry which is preliminary data.</text>
</comment>
<organism evidence="1 2">
    <name type="scientific">Funneliformis geosporum</name>
    <dbReference type="NCBI Taxonomy" id="1117311"/>
    <lineage>
        <taxon>Eukaryota</taxon>
        <taxon>Fungi</taxon>
        <taxon>Fungi incertae sedis</taxon>
        <taxon>Mucoromycota</taxon>
        <taxon>Glomeromycotina</taxon>
        <taxon>Glomeromycetes</taxon>
        <taxon>Glomerales</taxon>
        <taxon>Glomeraceae</taxon>
        <taxon>Funneliformis</taxon>
    </lineage>
</organism>
<name>A0A9W4X3F6_9GLOM</name>
<sequence length="41" mass="4397">MAKVFTGIKTGSITYSTHLSGADFNHVVHLNSVGPPRNEVN</sequence>
<reference evidence="1" key="1">
    <citation type="submission" date="2022-08" db="EMBL/GenBank/DDBJ databases">
        <authorList>
            <person name="Kallberg Y."/>
            <person name="Tangrot J."/>
            <person name="Rosling A."/>
        </authorList>
    </citation>
    <scope>NUCLEOTIDE SEQUENCE</scope>
    <source>
        <strain evidence="1">Wild A</strain>
    </source>
</reference>
<evidence type="ECO:0000313" key="1">
    <source>
        <dbReference type="EMBL" id="CAI2199159.1"/>
    </source>
</evidence>